<gene>
    <name evidence="2" type="primary">LOC102929027</name>
</gene>
<keyword evidence="3" id="KW-1185">Reference proteome</keyword>
<dbReference type="Ensembl" id="ENSPEMT00000036079.1">
    <property type="protein sequence ID" value="ENSPEMP00000030180.1"/>
    <property type="gene ID" value="ENSPEMG00000031218.1"/>
</dbReference>
<dbReference type="Proteomes" id="UP000694547">
    <property type="component" value="Chromosome 7"/>
</dbReference>
<feature type="chain" id="PRO_5044635365" evidence="1">
    <location>
        <begin position="24"/>
        <end position="115"/>
    </location>
</feature>
<dbReference type="CDD" id="cd23578">
    <property type="entry name" value="TFP_LU_ECD_PATE2"/>
    <property type="match status" value="1"/>
</dbReference>
<reference evidence="2" key="3">
    <citation type="submission" date="2025-09" db="UniProtKB">
        <authorList>
            <consortium name="Ensembl"/>
        </authorList>
    </citation>
    <scope>IDENTIFICATION</scope>
</reference>
<sequence length="115" mass="13128">MAKFMFLLLMLGAFSLMFFQAEAIICMACSMFMNGRCVEGEGECIMEEGGACTTRDIYLSNVRGEFLYNHTVLECSKPCNPSKKSYFHLKISSFCCQSQDFCNRYKVKLVNKYAN</sequence>
<evidence type="ECO:0000256" key="1">
    <source>
        <dbReference type="SAM" id="SignalP"/>
    </source>
</evidence>
<dbReference type="GeneTree" id="ENSGT00510000050146"/>
<accession>A0A6I9LNG6</accession>
<dbReference type="InterPro" id="IPR059168">
    <property type="entry name" value="PATE2-like_ECD_3FTx"/>
</dbReference>
<reference evidence="2 3" key="1">
    <citation type="submission" date="2018-10" db="EMBL/GenBank/DDBJ databases">
        <title>Improved assembly of the deer mouse Peromyscus maniculatus genome.</title>
        <authorList>
            <person name="Lassance J.-M."/>
            <person name="Hoekstra H.E."/>
        </authorList>
    </citation>
    <scope>NUCLEOTIDE SEQUENCE [LARGE SCALE GENOMIC DNA]</scope>
</reference>
<reference evidence="2" key="2">
    <citation type="submission" date="2025-08" db="UniProtKB">
        <authorList>
            <consortium name="Ensembl"/>
        </authorList>
    </citation>
    <scope>IDENTIFICATION</scope>
</reference>
<protein>
    <submittedName>
        <fullName evidence="2">Prostate and testis expressed protein 2-like</fullName>
    </submittedName>
</protein>
<evidence type="ECO:0000313" key="3">
    <source>
        <dbReference type="Proteomes" id="UP000694547"/>
    </source>
</evidence>
<dbReference type="OrthoDB" id="9627400at2759"/>
<dbReference type="RefSeq" id="XP_006979866.1">
    <property type="nucleotide sequence ID" value="XM_006979804.1"/>
</dbReference>
<feature type="signal peptide" evidence="1">
    <location>
        <begin position="1"/>
        <end position="23"/>
    </location>
</feature>
<name>A0A6I9LNG6_PERMB</name>
<evidence type="ECO:0000313" key="2">
    <source>
        <dbReference type="Ensembl" id="ENSPEMP00000030180.1"/>
    </source>
</evidence>
<organism evidence="2 3">
    <name type="scientific">Peromyscus maniculatus bairdii</name>
    <name type="common">Prairie deer mouse</name>
    <dbReference type="NCBI Taxonomy" id="230844"/>
    <lineage>
        <taxon>Eukaryota</taxon>
        <taxon>Metazoa</taxon>
        <taxon>Chordata</taxon>
        <taxon>Craniata</taxon>
        <taxon>Vertebrata</taxon>
        <taxon>Euteleostomi</taxon>
        <taxon>Mammalia</taxon>
        <taxon>Eutheria</taxon>
        <taxon>Euarchontoglires</taxon>
        <taxon>Glires</taxon>
        <taxon>Rodentia</taxon>
        <taxon>Myomorpha</taxon>
        <taxon>Muroidea</taxon>
        <taxon>Cricetidae</taxon>
        <taxon>Neotominae</taxon>
        <taxon>Peromyscus</taxon>
    </lineage>
</organism>
<dbReference type="AlphaFoldDB" id="A0A6I9LNG6"/>
<proteinExistence type="predicted"/>
<keyword evidence="1" id="KW-0732">Signal</keyword>